<dbReference type="InterPro" id="IPR018062">
    <property type="entry name" value="HTH_AraC-typ_CS"/>
</dbReference>
<feature type="domain" description="HTH araC/xylS-type" evidence="5">
    <location>
        <begin position="194"/>
        <end position="292"/>
    </location>
</feature>
<keyword evidence="7" id="KW-1185">Reference proteome</keyword>
<evidence type="ECO:0000256" key="1">
    <source>
        <dbReference type="ARBA" id="ARBA00023015"/>
    </source>
</evidence>
<gene>
    <name evidence="6" type="ORF">GPL20_01870</name>
</gene>
<dbReference type="Gene3D" id="1.10.10.60">
    <property type="entry name" value="Homeodomain-like"/>
    <property type="match status" value="2"/>
</dbReference>
<dbReference type="GO" id="GO:0043565">
    <property type="term" value="F:sequence-specific DNA binding"/>
    <property type="evidence" value="ECO:0007669"/>
    <property type="project" value="InterPro"/>
</dbReference>
<dbReference type="EMBL" id="WQNE01000001">
    <property type="protein sequence ID" value="MVT71869.1"/>
    <property type="molecule type" value="Genomic_DNA"/>
</dbReference>
<name>A0A844T617_9BRAD</name>
<dbReference type="InterPro" id="IPR018060">
    <property type="entry name" value="HTH_AraC"/>
</dbReference>
<dbReference type="OrthoDB" id="8334882at2"/>
<dbReference type="PRINTS" id="PR00032">
    <property type="entry name" value="HTHARAC"/>
</dbReference>
<dbReference type="SMART" id="SM00342">
    <property type="entry name" value="HTH_ARAC"/>
    <property type="match status" value="1"/>
</dbReference>
<dbReference type="Proteomes" id="UP000449969">
    <property type="component" value="Unassembled WGS sequence"/>
</dbReference>
<dbReference type="InterPro" id="IPR050204">
    <property type="entry name" value="AraC_XylS_family_regulators"/>
</dbReference>
<dbReference type="PANTHER" id="PTHR46796:SF14">
    <property type="entry name" value="TRANSCRIPTIONAL REGULATORY PROTEIN"/>
    <property type="match status" value="1"/>
</dbReference>
<protein>
    <submittedName>
        <fullName evidence="6">Helix-turn-helix domain-containing protein</fullName>
    </submittedName>
</protein>
<reference evidence="6 7" key="1">
    <citation type="submission" date="2019-12" db="EMBL/GenBank/DDBJ databases">
        <title>Draft genome sequences Bradyrhizobium cajani AMBPC1010, Bradyrhizobium pachyrhizi AMBPC1040 and Bradyrhizobium yuanmingense ALSPC3051, three plant growth promoting strains isolated from nodules of Cajanus cajan L. in Dominican Republic.</title>
        <authorList>
            <person name="Flores-Felix J.D."/>
            <person name="Araujo J."/>
            <person name="Diaz-Alcantara C."/>
            <person name="Gonzalez-Andres F."/>
            <person name="Velazquez E."/>
        </authorList>
    </citation>
    <scope>NUCLEOTIDE SEQUENCE [LARGE SCALE GENOMIC DNA]</scope>
    <source>
        <strain evidence="6 7">1010</strain>
    </source>
</reference>
<dbReference type="RefSeq" id="WP_157327129.1">
    <property type="nucleotide sequence ID" value="NZ_JANADL010000002.1"/>
</dbReference>
<dbReference type="InterPro" id="IPR009057">
    <property type="entry name" value="Homeodomain-like_sf"/>
</dbReference>
<feature type="region of interest" description="Disordered" evidence="4">
    <location>
        <begin position="1"/>
        <end position="24"/>
    </location>
</feature>
<organism evidence="6 7">
    <name type="scientific">Bradyrhizobium cajani</name>
    <dbReference type="NCBI Taxonomy" id="1928661"/>
    <lineage>
        <taxon>Bacteria</taxon>
        <taxon>Pseudomonadati</taxon>
        <taxon>Pseudomonadota</taxon>
        <taxon>Alphaproteobacteria</taxon>
        <taxon>Hyphomicrobiales</taxon>
        <taxon>Nitrobacteraceae</taxon>
        <taxon>Bradyrhizobium</taxon>
    </lineage>
</organism>
<dbReference type="SUPFAM" id="SSF46689">
    <property type="entry name" value="Homeodomain-like"/>
    <property type="match status" value="2"/>
</dbReference>
<keyword evidence="1" id="KW-0805">Transcription regulation</keyword>
<dbReference type="InterPro" id="IPR020449">
    <property type="entry name" value="Tscrpt_reg_AraC-type_HTH"/>
</dbReference>
<keyword evidence="2" id="KW-0238">DNA-binding</keyword>
<dbReference type="Pfam" id="PF12833">
    <property type="entry name" value="HTH_18"/>
    <property type="match status" value="1"/>
</dbReference>
<comment type="caution">
    <text evidence="6">The sequence shown here is derived from an EMBL/GenBank/DDBJ whole genome shotgun (WGS) entry which is preliminary data.</text>
</comment>
<evidence type="ECO:0000313" key="6">
    <source>
        <dbReference type="EMBL" id="MVT71869.1"/>
    </source>
</evidence>
<evidence type="ECO:0000256" key="4">
    <source>
        <dbReference type="SAM" id="MobiDB-lite"/>
    </source>
</evidence>
<dbReference type="GO" id="GO:0003700">
    <property type="term" value="F:DNA-binding transcription factor activity"/>
    <property type="evidence" value="ECO:0007669"/>
    <property type="project" value="InterPro"/>
</dbReference>
<evidence type="ECO:0000256" key="2">
    <source>
        <dbReference type="ARBA" id="ARBA00023125"/>
    </source>
</evidence>
<evidence type="ECO:0000259" key="5">
    <source>
        <dbReference type="PROSITE" id="PS01124"/>
    </source>
</evidence>
<accession>A0A844T617</accession>
<evidence type="ECO:0000256" key="3">
    <source>
        <dbReference type="ARBA" id="ARBA00023163"/>
    </source>
</evidence>
<dbReference type="PROSITE" id="PS00041">
    <property type="entry name" value="HTH_ARAC_FAMILY_1"/>
    <property type="match status" value="1"/>
</dbReference>
<proteinExistence type="predicted"/>
<dbReference type="AlphaFoldDB" id="A0A844T617"/>
<dbReference type="PANTHER" id="PTHR46796">
    <property type="entry name" value="HTH-TYPE TRANSCRIPTIONAL ACTIVATOR RHAS-RELATED"/>
    <property type="match status" value="1"/>
</dbReference>
<evidence type="ECO:0000313" key="7">
    <source>
        <dbReference type="Proteomes" id="UP000449969"/>
    </source>
</evidence>
<keyword evidence="3" id="KW-0804">Transcription</keyword>
<dbReference type="PROSITE" id="PS01124">
    <property type="entry name" value="HTH_ARAC_FAMILY_2"/>
    <property type="match status" value="1"/>
</dbReference>
<sequence>MSQPSPSRQPKHGHSPTTVIADDRAADLGSAVATPSIASLPEVVGPGVVPRRDDLSARDATTIAFERLGLVLAIEPQLLRGSWISPHDRVRDNGWLRIEVPRQRASGTISSPAAEVLVCNEDDPVVRRLSEAAAVVERLKPAHGTLCVDALRLAVVARLFALQPDRQPELGERARAGRCVADKKIRGLQKWRLKRVLGYIEAHFCKKIPLADLAAVAGLSRMHFAAQFRVAMGCSPHEYILHRRILRAKDLLRNCEMPIVEVALSVGFQSQAHFTTTFRRFAGNTPSRWRDAAAAGFDL</sequence>